<evidence type="ECO:0000313" key="3">
    <source>
        <dbReference type="EMBL" id="BCE41763.1"/>
    </source>
</evidence>
<reference evidence="3" key="2">
    <citation type="submission" date="2020-05" db="EMBL/GenBank/DDBJ databases">
        <title>Complete genome sequence of Bradyrhizobium diazoefficiens XF3 isolated from soybean nodule.</title>
        <authorList>
            <person name="Noda R."/>
            <person name="Kakizaki K."/>
            <person name="Minamisawa K."/>
        </authorList>
    </citation>
    <scope>NUCLEOTIDE SEQUENCE</scope>
    <source>
        <strain evidence="3">XF3</strain>
    </source>
</reference>
<evidence type="ECO:0000256" key="1">
    <source>
        <dbReference type="SAM" id="MobiDB-lite"/>
    </source>
</evidence>
<dbReference type="InterPro" id="IPR010090">
    <property type="entry name" value="Phage_tape_meas"/>
</dbReference>
<evidence type="ECO:0000313" key="2">
    <source>
        <dbReference type="EMBL" id="BCE32985.1"/>
    </source>
</evidence>
<organism evidence="4">
    <name type="scientific">Bradyrhizobium diazoefficiens</name>
    <dbReference type="NCBI Taxonomy" id="1355477"/>
    <lineage>
        <taxon>Bacteria</taxon>
        <taxon>Pseudomonadati</taxon>
        <taxon>Pseudomonadota</taxon>
        <taxon>Alphaproteobacteria</taxon>
        <taxon>Hyphomicrobiales</taxon>
        <taxon>Nitrobacteraceae</taxon>
        <taxon>Bradyrhizobium</taxon>
    </lineage>
</organism>
<evidence type="ECO:0000313" key="5">
    <source>
        <dbReference type="EMBL" id="BCE85302.1"/>
    </source>
</evidence>
<evidence type="ECO:0008006" key="6">
    <source>
        <dbReference type="Google" id="ProtNLM"/>
    </source>
</evidence>
<dbReference type="EMBL" id="AP023093">
    <property type="protein sequence ID" value="BCE41763.1"/>
    <property type="molecule type" value="Genomic_DNA"/>
</dbReference>
<reference evidence="4" key="3">
    <citation type="submission" date="2020-05" db="EMBL/GenBank/DDBJ databases">
        <title>Complete genome sequence of Bradyrhizobium diazoefficiens XF9 isolated from soybean nodule.</title>
        <authorList>
            <person name="Noda R."/>
            <person name="Kakizaki K."/>
            <person name="Minamisawa K."/>
        </authorList>
    </citation>
    <scope>NUCLEOTIDE SEQUENCE</scope>
    <source>
        <strain evidence="4">XF9</strain>
    </source>
</reference>
<feature type="compositionally biased region" description="Gly residues" evidence="1">
    <location>
        <begin position="684"/>
        <end position="694"/>
    </location>
</feature>
<dbReference type="EMBL" id="AP023098">
    <property type="protein sequence ID" value="BCE85302.1"/>
    <property type="molecule type" value="Genomic_DNA"/>
</dbReference>
<gene>
    <name evidence="2" type="ORF">XF2B_67540</name>
    <name evidence="3" type="ORF">XF3B_67940</name>
    <name evidence="4" type="ORF">XF9B_38020</name>
    <name evidence="5" type="ORF">XF9B_67230</name>
</gene>
<feature type="region of interest" description="Disordered" evidence="1">
    <location>
        <begin position="675"/>
        <end position="704"/>
    </location>
</feature>
<proteinExistence type="predicted"/>
<protein>
    <recommendedName>
        <fullName evidence="6">Phage tail tape measure protein domain-containing protein</fullName>
    </recommendedName>
</protein>
<name>A0A810C505_9BRAD</name>
<dbReference type="EMBL" id="AP023092">
    <property type="protein sequence ID" value="BCE32985.1"/>
    <property type="molecule type" value="Genomic_DNA"/>
</dbReference>
<accession>A0A810C505</accession>
<evidence type="ECO:0000313" key="4">
    <source>
        <dbReference type="EMBL" id="BCE82381.1"/>
    </source>
</evidence>
<dbReference type="NCBIfam" id="TIGR01760">
    <property type="entry name" value="tape_meas_TP901"/>
    <property type="match status" value="1"/>
</dbReference>
<dbReference type="AlphaFoldDB" id="A0A810C505"/>
<reference evidence="2" key="1">
    <citation type="submission" date="2020-05" db="EMBL/GenBank/DDBJ databases">
        <title>Complete genome sequence of Bradyrhizobium diazoefficiens XF2 isolated from soybean nodule.</title>
        <authorList>
            <person name="Noda R."/>
            <person name="Kakizaki K."/>
            <person name="Minamisawa K."/>
        </authorList>
    </citation>
    <scope>NUCLEOTIDE SEQUENCE</scope>
    <source>
        <strain evidence="2">XF2</strain>
    </source>
</reference>
<sequence>MSDETLRVSVTLSATESASPVLRGLMKNIDALRASARRFNAEFSSLGKAAFQSLDGVTRASKSAADSMRGLTNVAERAAASYRSAWAKADQDREKSASRMYSALIRDERQYQALLAKRPAGASQSRGSGPSLGKIAGGTFLGVGAASAVRQLSHDVVAAERSIGSGIASAFRERLKISKAETQAEMFADLSSEEVRKLRKDSLDRLGIKFGTGIEGTLSVATELSKAGIGKQVLGDATELALKAKTAMDISEKETAELFGGLASFIAFDKNRYASISNSIAIANKNSKATGTQIVEGMKRGLSALATTGGKLTPEQLAGLVGTAIDVGIQPGKSGNFISHLIGAVGSADTAHGQRAKDMQEAANYLGFSGRYNMAHAMRTDPLASVYQLLDNLAKLPERLRIRVAKDLGGEQWFDEILQMVLAKDKLKQIERDIETDKGFLDKAALKAVRSMTGAHASVVAAAKLAQEKIGGGFDKAFTQVADAILRHADSFNFDAIKNHFEALTDGLLQGFGLKNWGQAADWLVSQFSTGTIETWKSWGRGFASGIKAWGESLMSAFSIIRRLTGSGNDPESTGKLVANLTALATSLVVVNPLMLLLAGTMALMASPFVRFVSAIYAVKKALDWVADKIFSLFTSLLEKFGIKGGFKNEVDEKIANRSWWQKLQDTFTSTDEIRKRYTPNTGGASGSRGGGATGSWDGSDTARKVRSSFTTNVPSFNGSGGTAGSLDRASFERKFAGTSLAGKYDQIVASANANGIPPALFAGIIAHETGNGSNVRYNNVAGLMNPDTGSRTKLAFPSIDAGIDAAGRTVAKRYREAGGDLGKLGSVYAPPGAANDPRGQNAGWVGGVRKQMNALSGGVGNAGTGDAVSAGEKYLGMNEYTDYRSLAAYVGADVRGRSNPWCARFVNASLKAAGGQGTGSAVANSFQRYGSAVSPANVMRNDVLLQTGGKGYMQTGGHVGLATGETRMHNGRLQIKMLAGNDGDSVREHWIYADKNLMVRRGNPIGQVPSPVDAVKNVPAAPQSGVPTRGGFGSGAGGNVAIHINGNSHDPEALATLVQRRVDESMNWRAHDSESEYT</sequence>
<dbReference type="RefSeq" id="WP_182872321.1">
    <property type="nucleotide sequence ID" value="NZ_AP022639.1"/>
</dbReference>
<dbReference type="EMBL" id="AP023098">
    <property type="protein sequence ID" value="BCE82381.1"/>
    <property type="molecule type" value="Genomic_DNA"/>
</dbReference>